<evidence type="ECO:0000313" key="2">
    <source>
        <dbReference type="Proteomes" id="UP001054945"/>
    </source>
</evidence>
<organism evidence="1 2">
    <name type="scientific">Caerostris extrusa</name>
    <name type="common">Bark spider</name>
    <name type="synonym">Caerostris bankana</name>
    <dbReference type="NCBI Taxonomy" id="172846"/>
    <lineage>
        <taxon>Eukaryota</taxon>
        <taxon>Metazoa</taxon>
        <taxon>Ecdysozoa</taxon>
        <taxon>Arthropoda</taxon>
        <taxon>Chelicerata</taxon>
        <taxon>Arachnida</taxon>
        <taxon>Araneae</taxon>
        <taxon>Araneomorphae</taxon>
        <taxon>Entelegynae</taxon>
        <taxon>Araneoidea</taxon>
        <taxon>Araneidae</taxon>
        <taxon>Caerostris</taxon>
    </lineage>
</organism>
<proteinExistence type="predicted"/>
<dbReference type="Proteomes" id="UP001054945">
    <property type="component" value="Unassembled WGS sequence"/>
</dbReference>
<name>A0AAV4S1J5_CAEEX</name>
<comment type="caution">
    <text evidence="1">The sequence shown here is derived from an EMBL/GenBank/DDBJ whole genome shotgun (WGS) entry which is preliminary data.</text>
</comment>
<dbReference type="AlphaFoldDB" id="A0AAV4S1J5"/>
<accession>A0AAV4S1J5</accession>
<reference evidence="1 2" key="1">
    <citation type="submission" date="2021-06" db="EMBL/GenBank/DDBJ databases">
        <title>Caerostris extrusa draft genome.</title>
        <authorList>
            <person name="Kono N."/>
            <person name="Arakawa K."/>
        </authorList>
    </citation>
    <scope>NUCLEOTIDE SEQUENCE [LARGE SCALE GENOMIC DNA]</scope>
</reference>
<evidence type="ECO:0000313" key="1">
    <source>
        <dbReference type="EMBL" id="GIY26612.1"/>
    </source>
</evidence>
<keyword evidence="2" id="KW-1185">Reference proteome</keyword>
<gene>
    <name evidence="1" type="ORF">CEXT_249791</name>
</gene>
<protein>
    <submittedName>
        <fullName evidence="1">Uncharacterized protein</fullName>
    </submittedName>
</protein>
<dbReference type="EMBL" id="BPLR01008706">
    <property type="protein sequence ID" value="GIY26612.1"/>
    <property type="molecule type" value="Genomic_DNA"/>
</dbReference>
<sequence length="142" mass="16117">MGYRQLIGVNMRCDETVIALSRQQSKDLSASVTPDKPLRCGDKSQFIFCVHLVYLRNNLKTFESSFCVQCPKKGRYKDLQMDGPLHNRNPCQFGTFSQMALSLDGIAANSFSSTRAVTKLRDPIWVALFANKAKILCVRHRR</sequence>